<proteinExistence type="predicted"/>
<dbReference type="EMBL" id="MFBT01000021">
    <property type="protein sequence ID" value="OGD99243.1"/>
    <property type="molecule type" value="Genomic_DNA"/>
</dbReference>
<dbReference type="Proteomes" id="UP000177039">
    <property type="component" value="Unassembled WGS sequence"/>
</dbReference>
<feature type="transmembrane region" description="Helical" evidence="1">
    <location>
        <begin position="261"/>
        <end position="279"/>
    </location>
</feature>
<accession>A0A1F5H504</accession>
<sequence length="404" mass="46109">MIDKKILILLLLLGIIFRLIFASLIPPFTGNDEPAHLRYAQHIRDEKRLPDANLYKNEELAGNEYFQPPLYYTLAAIVISFSQHSITQLQVLRVLSIILWLFALYFTYKTLTIIKSPAFQSVSTLAFISLLPTYIVNSATVTNDALVIPLAAITIYYLISTLNQKRVTYSQLTLFSLLTSLTILAKLNGLILVPAAIVTIFLMQKKVDIQFFKKSFFYIFFSAVFIFWWFLYNYLTYHNLQGPIEASTAAFNKIPFGANKIYLILRGTFATFWVAYGPANEIRLPTLVYEVLFLITLCSIFGNFLYLKNLTIKKTRLFLKTKPVIILLIALITNTILLVIFNINQHQPLGRYLFPSLIQISAIFSIGLYLLTPGAARKYVPVFLILGLLTLNIWGAITLSNLYY</sequence>
<protein>
    <recommendedName>
        <fullName evidence="2">Glycosyltransferase RgtA/B/C/D-like domain-containing protein</fullName>
    </recommendedName>
</protein>
<feature type="transmembrane region" description="Helical" evidence="1">
    <location>
        <begin position="324"/>
        <end position="343"/>
    </location>
</feature>
<keyword evidence="1" id="KW-0472">Membrane</keyword>
<feature type="transmembrane region" description="Helical" evidence="1">
    <location>
        <begin position="90"/>
        <end position="106"/>
    </location>
</feature>
<feature type="transmembrane region" description="Helical" evidence="1">
    <location>
        <begin position="145"/>
        <end position="162"/>
    </location>
</feature>
<feature type="domain" description="Glycosyltransferase RgtA/B/C/D-like" evidence="2">
    <location>
        <begin position="67"/>
        <end position="226"/>
    </location>
</feature>
<feature type="transmembrane region" description="Helical" evidence="1">
    <location>
        <begin position="215"/>
        <end position="235"/>
    </location>
</feature>
<keyword evidence="1" id="KW-1133">Transmembrane helix</keyword>
<evidence type="ECO:0000259" key="2">
    <source>
        <dbReference type="Pfam" id="PF13231"/>
    </source>
</evidence>
<keyword evidence="1" id="KW-0812">Transmembrane</keyword>
<comment type="caution">
    <text evidence="3">The sequence shown here is derived from an EMBL/GenBank/DDBJ whole genome shotgun (WGS) entry which is preliminary data.</text>
</comment>
<feature type="transmembrane region" description="Helical" evidence="1">
    <location>
        <begin position="118"/>
        <end position="139"/>
    </location>
</feature>
<feature type="transmembrane region" description="Helical" evidence="1">
    <location>
        <begin position="291"/>
        <end position="312"/>
    </location>
</feature>
<dbReference type="AlphaFoldDB" id="A0A1F5H504"/>
<dbReference type="Pfam" id="PF13231">
    <property type="entry name" value="PMT_2"/>
    <property type="match status" value="1"/>
</dbReference>
<feature type="transmembrane region" description="Helical" evidence="1">
    <location>
        <begin position="383"/>
        <end position="403"/>
    </location>
</feature>
<reference evidence="3 4" key="1">
    <citation type="journal article" date="2016" name="Nat. Commun.">
        <title>Thousands of microbial genomes shed light on interconnected biogeochemical processes in an aquifer system.</title>
        <authorList>
            <person name="Anantharaman K."/>
            <person name="Brown C.T."/>
            <person name="Hug L.A."/>
            <person name="Sharon I."/>
            <person name="Castelle C.J."/>
            <person name="Probst A.J."/>
            <person name="Thomas B.C."/>
            <person name="Singh A."/>
            <person name="Wilkins M.J."/>
            <person name="Karaoz U."/>
            <person name="Brodie E.L."/>
            <person name="Williams K.H."/>
            <person name="Hubbard S.S."/>
            <person name="Banfield J.F."/>
        </authorList>
    </citation>
    <scope>NUCLEOTIDE SEQUENCE [LARGE SCALE GENOMIC DNA]</scope>
</reference>
<evidence type="ECO:0000256" key="1">
    <source>
        <dbReference type="SAM" id="Phobius"/>
    </source>
</evidence>
<feature type="transmembrane region" description="Helical" evidence="1">
    <location>
        <begin position="349"/>
        <end position="371"/>
    </location>
</feature>
<feature type="transmembrane region" description="Helical" evidence="1">
    <location>
        <begin position="174"/>
        <end position="203"/>
    </location>
</feature>
<evidence type="ECO:0000313" key="3">
    <source>
        <dbReference type="EMBL" id="OGD99243.1"/>
    </source>
</evidence>
<dbReference type="InterPro" id="IPR038731">
    <property type="entry name" value="RgtA/B/C-like"/>
</dbReference>
<evidence type="ECO:0000313" key="4">
    <source>
        <dbReference type="Proteomes" id="UP000177039"/>
    </source>
</evidence>
<organism evidence="3 4">
    <name type="scientific">Candidatus Curtissbacteria bacterium RIFCSPLOWO2_01_FULL_42_50</name>
    <dbReference type="NCBI Taxonomy" id="1797730"/>
    <lineage>
        <taxon>Bacteria</taxon>
        <taxon>Candidatus Curtissiibacteriota</taxon>
    </lineage>
</organism>
<gene>
    <name evidence="3" type="ORF">A3B54_01590</name>
</gene>
<name>A0A1F5H504_9BACT</name>